<name>A0A8T0HQD8_CERPU</name>
<sequence>MKLHQAHRTCVHTYKTDKTTWRSHKGREKTWGLLNTNTGAEQGKMETPARKTASGVVNCERLFAEQVAENVGAREGDLAKKKTRLEHKCCMNLGFWLSSR</sequence>
<dbReference type="AlphaFoldDB" id="A0A8T0HQD8"/>
<dbReference type="Proteomes" id="UP000822688">
    <property type="component" value="Chromosome V"/>
</dbReference>
<proteinExistence type="predicted"/>
<evidence type="ECO:0000313" key="2">
    <source>
        <dbReference type="EMBL" id="KAG0572783.1"/>
    </source>
</evidence>
<gene>
    <name evidence="1" type="ORF">KC19_VG124600</name>
    <name evidence="2" type="ORF">KC19_VG124700</name>
</gene>
<accession>A0A8T0HQD8</accession>
<keyword evidence="3" id="KW-1185">Reference proteome</keyword>
<evidence type="ECO:0000313" key="1">
    <source>
        <dbReference type="EMBL" id="KAG0572782.1"/>
    </source>
</evidence>
<dbReference type="EMBL" id="CM026426">
    <property type="protein sequence ID" value="KAG0572783.1"/>
    <property type="molecule type" value="Genomic_DNA"/>
</dbReference>
<organism evidence="2 3">
    <name type="scientific">Ceratodon purpureus</name>
    <name type="common">Fire moss</name>
    <name type="synonym">Dicranum purpureum</name>
    <dbReference type="NCBI Taxonomy" id="3225"/>
    <lineage>
        <taxon>Eukaryota</taxon>
        <taxon>Viridiplantae</taxon>
        <taxon>Streptophyta</taxon>
        <taxon>Embryophyta</taxon>
        <taxon>Bryophyta</taxon>
        <taxon>Bryophytina</taxon>
        <taxon>Bryopsida</taxon>
        <taxon>Dicranidae</taxon>
        <taxon>Pseudoditrichales</taxon>
        <taxon>Ditrichaceae</taxon>
        <taxon>Ceratodon</taxon>
    </lineage>
</organism>
<reference evidence="2" key="1">
    <citation type="submission" date="2020-06" db="EMBL/GenBank/DDBJ databases">
        <title>WGS assembly of Ceratodon purpureus strain R40.</title>
        <authorList>
            <person name="Carey S.B."/>
            <person name="Jenkins J."/>
            <person name="Shu S."/>
            <person name="Lovell J.T."/>
            <person name="Sreedasyam A."/>
            <person name="Maumus F."/>
            <person name="Tiley G.P."/>
            <person name="Fernandez-Pozo N."/>
            <person name="Barry K."/>
            <person name="Chen C."/>
            <person name="Wang M."/>
            <person name="Lipzen A."/>
            <person name="Daum C."/>
            <person name="Saski C.A."/>
            <person name="Payton A.C."/>
            <person name="Mcbreen J.C."/>
            <person name="Conrad R.E."/>
            <person name="Kollar L.M."/>
            <person name="Olsson S."/>
            <person name="Huttunen S."/>
            <person name="Landis J.B."/>
            <person name="Wickett N.J."/>
            <person name="Johnson M.G."/>
            <person name="Rensing S.A."/>
            <person name="Grimwood J."/>
            <person name="Schmutz J."/>
            <person name="Mcdaniel S.F."/>
        </authorList>
    </citation>
    <scope>NUCLEOTIDE SEQUENCE</scope>
    <source>
        <strain evidence="2">R40</strain>
    </source>
</reference>
<comment type="caution">
    <text evidence="2">The sequence shown here is derived from an EMBL/GenBank/DDBJ whole genome shotgun (WGS) entry which is preliminary data.</text>
</comment>
<evidence type="ECO:0000313" key="3">
    <source>
        <dbReference type="Proteomes" id="UP000822688"/>
    </source>
</evidence>
<dbReference type="EMBL" id="CM026426">
    <property type="protein sequence ID" value="KAG0572782.1"/>
    <property type="molecule type" value="Genomic_DNA"/>
</dbReference>
<protein>
    <submittedName>
        <fullName evidence="2">Uncharacterized protein</fullName>
    </submittedName>
</protein>